<dbReference type="Pfam" id="PF02992">
    <property type="entry name" value="Transposase_21"/>
    <property type="match status" value="1"/>
</dbReference>
<dbReference type="EMBL" id="BAABME010003621">
    <property type="protein sequence ID" value="GAA0159510.1"/>
    <property type="molecule type" value="Genomic_DNA"/>
</dbReference>
<dbReference type="InterPro" id="IPR004242">
    <property type="entry name" value="Transposase_21"/>
</dbReference>
<gene>
    <name evidence="1" type="ORF">LIER_16266</name>
</gene>
<proteinExistence type="predicted"/>
<evidence type="ECO:0000313" key="1">
    <source>
        <dbReference type="EMBL" id="GAA0159510.1"/>
    </source>
</evidence>
<protein>
    <submittedName>
        <fullName evidence="1">Uncharacterized protein</fullName>
    </submittedName>
</protein>
<name>A0AAV3Q7K4_LITER</name>
<evidence type="ECO:0000313" key="2">
    <source>
        <dbReference type="Proteomes" id="UP001454036"/>
    </source>
</evidence>
<dbReference type="PANTHER" id="PTHR10775">
    <property type="entry name" value="OS08G0208400 PROTEIN"/>
    <property type="match status" value="1"/>
</dbReference>
<reference evidence="1 2" key="1">
    <citation type="submission" date="2024-01" db="EMBL/GenBank/DDBJ databases">
        <title>The complete chloroplast genome sequence of Lithospermum erythrorhizon: insights into the phylogenetic relationship among Boraginaceae species and the maternal lineages of purple gromwells.</title>
        <authorList>
            <person name="Okada T."/>
            <person name="Watanabe K."/>
        </authorList>
    </citation>
    <scope>NUCLEOTIDE SEQUENCE [LARGE SCALE GENOMIC DNA]</scope>
</reference>
<dbReference type="PANTHER" id="PTHR10775:SF180">
    <property type="entry name" value="TRANSPOSON, EN_SPM-LIKE, TRANSPOSASE-ASSOCIATED DOMAIN PROTEIN-RELATED"/>
    <property type="match status" value="1"/>
</dbReference>
<accession>A0AAV3Q7K4</accession>
<organism evidence="1 2">
    <name type="scientific">Lithospermum erythrorhizon</name>
    <name type="common">Purple gromwell</name>
    <name type="synonym">Lithospermum officinale var. erythrorhizon</name>
    <dbReference type="NCBI Taxonomy" id="34254"/>
    <lineage>
        <taxon>Eukaryota</taxon>
        <taxon>Viridiplantae</taxon>
        <taxon>Streptophyta</taxon>
        <taxon>Embryophyta</taxon>
        <taxon>Tracheophyta</taxon>
        <taxon>Spermatophyta</taxon>
        <taxon>Magnoliopsida</taxon>
        <taxon>eudicotyledons</taxon>
        <taxon>Gunneridae</taxon>
        <taxon>Pentapetalae</taxon>
        <taxon>asterids</taxon>
        <taxon>lamiids</taxon>
        <taxon>Boraginales</taxon>
        <taxon>Boraginaceae</taxon>
        <taxon>Boraginoideae</taxon>
        <taxon>Lithospermeae</taxon>
        <taxon>Lithospermum</taxon>
    </lineage>
</organism>
<comment type="caution">
    <text evidence="1">The sequence shown here is derived from an EMBL/GenBank/DDBJ whole genome shotgun (WGS) entry which is preliminary data.</text>
</comment>
<dbReference type="Proteomes" id="UP001454036">
    <property type="component" value="Unassembled WGS sequence"/>
</dbReference>
<dbReference type="AlphaFoldDB" id="A0AAV3Q7K4"/>
<keyword evidence="2" id="KW-1185">Reference proteome</keyword>
<sequence length="124" mass="14008">MLFGIVNDFTAYGNLSGYSVKGQYACPKCEDQTDFLRLEHSKKEVYMGHRRFLPKEHGYRKTTSMFECENHGTPHILTGQEVLIRIMRDGISNIDAAMYASDDDVDVASGSDILSQKRKRPLSG</sequence>